<dbReference type="InterPro" id="IPR036388">
    <property type="entry name" value="WH-like_DNA-bd_sf"/>
</dbReference>
<evidence type="ECO:0000256" key="3">
    <source>
        <dbReference type="ARBA" id="ARBA00018111"/>
    </source>
</evidence>
<gene>
    <name evidence="5" type="primary">recX</name>
    <name evidence="10" type="ORF">J2X06_001343</name>
</gene>
<dbReference type="HAMAP" id="MF_01114">
    <property type="entry name" value="RecX"/>
    <property type="match status" value="1"/>
</dbReference>
<comment type="subcellular location">
    <subcellularLocation>
        <location evidence="1 5">Cytoplasm</location>
    </subcellularLocation>
</comment>
<dbReference type="Pfam" id="PF21982">
    <property type="entry name" value="RecX_HTH1"/>
    <property type="match status" value="1"/>
</dbReference>
<dbReference type="PANTHER" id="PTHR33602:SF1">
    <property type="entry name" value="REGULATORY PROTEIN RECX FAMILY PROTEIN"/>
    <property type="match status" value="1"/>
</dbReference>
<reference evidence="10 11" key="1">
    <citation type="submission" date="2023-07" db="EMBL/GenBank/DDBJ databases">
        <title>Sorghum-associated microbial communities from plants grown in Nebraska, USA.</title>
        <authorList>
            <person name="Schachtman D."/>
        </authorList>
    </citation>
    <scope>NUCLEOTIDE SEQUENCE [LARGE SCALE GENOMIC DNA]</scope>
    <source>
        <strain evidence="10 11">BE198</strain>
    </source>
</reference>
<dbReference type="InterPro" id="IPR053924">
    <property type="entry name" value="RecX_HTH_2nd"/>
</dbReference>
<feature type="domain" description="RecX third three-helical" evidence="8">
    <location>
        <begin position="128"/>
        <end position="168"/>
    </location>
</feature>
<dbReference type="EMBL" id="JAVDVY010000001">
    <property type="protein sequence ID" value="MDR7134159.1"/>
    <property type="molecule type" value="Genomic_DNA"/>
</dbReference>
<dbReference type="Pfam" id="PF02631">
    <property type="entry name" value="RecX_HTH2"/>
    <property type="match status" value="1"/>
</dbReference>
<dbReference type="PANTHER" id="PTHR33602">
    <property type="entry name" value="REGULATORY PROTEIN RECX FAMILY PROTEIN"/>
    <property type="match status" value="1"/>
</dbReference>
<evidence type="ECO:0000259" key="8">
    <source>
        <dbReference type="Pfam" id="PF21981"/>
    </source>
</evidence>
<evidence type="ECO:0000256" key="1">
    <source>
        <dbReference type="ARBA" id="ARBA00004496"/>
    </source>
</evidence>
<dbReference type="NCBIfam" id="NF001054">
    <property type="entry name" value="PRK00117.2-1"/>
    <property type="match status" value="1"/>
</dbReference>
<dbReference type="RefSeq" id="WP_310059949.1">
    <property type="nucleotide sequence ID" value="NZ_JAVDVY010000001.1"/>
</dbReference>
<evidence type="ECO:0000259" key="7">
    <source>
        <dbReference type="Pfam" id="PF02631"/>
    </source>
</evidence>
<evidence type="ECO:0000259" key="9">
    <source>
        <dbReference type="Pfam" id="PF21982"/>
    </source>
</evidence>
<protein>
    <recommendedName>
        <fullName evidence="3 5">Regulatory protein RecX</fullName>
    </recommendedName>
</protein>
<organism evidence="10 11">
    <name type="scientific">Lysobacter niastensis</name>
    <dbReference type="NCBI Taxonomy" id="380629"/>
    <lineage>
        <taxon>Bacteria</taxon>
        <taxon>Pseudomonadati</taxon>
        <taxon>Pseudomonadota</taxon>
        <taxon>Gammaproteobacteria</taxon>
        <taxon>Lysobacterales</taxon>
        <taxon>Lysobacteraceae</taxon>
        <taxon>Lysobacter</taxon>
    </lineage>
</organism>
<dbReference type="InterPro" id="IPR053925">
    <property type="entry name" value="RecX_HTH_3rd"/>
</dbReference>
<dbReference type="Gene3D" id="1.10.10.10">
    <property type="entry name" value="Winged helix-like DNA-binding domain superfamily/Winged helix DNA-binding domain"/>
    <property type="match status" value="3"/>
</dbReference>
<dbReference type="InterPro" id="IPR003783">
    <property type="entry name" value="Regulatory_RecX"/>
</dbReference>
<evidence type="ECO:0000256" key="6">
    <source>
        <dbReference type="SAM" id="MobiDB-lite"/>
    </source>
</evidence>
<feature type="region of interest" description="Disordered" evidence="6">
    <location>
        <begin position="1"/>
        <end position="43"/>
    </location>
</feature>
<comment type="caution">
    <text evidence="10">The sequence shown here is derived from an EMBL/GenBank/DDBJ whole genome shotgun (WGS) entry which is preliminary data.</text>
</comment>
<comment type="similarity">
    <text evidence="2 5">Belongs to the RecX family.</text>
</comment>
<sequence length="175" mass="19442">MHDDEPGSGHEAGGDTTGKRKRGRGNSRQEQSPTQRALGFLVRREHSRKELTRKLTSRGLDATEVVAAVERLAGEGWQDDARFAESLVRSRAGNGYGPIRIRAELATHGLEREAIARAMNSHEGGWAQIARDLVRRRFGEGIEDPAVRRKVADFLLRRGFDSESVRAATRSEPDD</sequence>
<feature type="compositionally biased region" description="Polar residues" evidence="6">
    <location>
        <begin position="26"/>
        <end position="35"/>
    </location>
</feature>
<keyword evidence="4 5" id="KW-0963">Cytoplasm</keyword>
<keyword evidence="11" id="KW-1185">Reference proteome</keyword>
<dbReference type="Pfam" id="PF21981">
    <property type="entry name" value="RecX_HTH3"/>
    <property type="match status" value="1"/>
</dbReference>
<feature type="domain" description="RecX second three-helical" evidence="7">
    <location>
        <begin position="79"/>
        <end position="119"/>
    </location>
</feature>
<evidence type="ECO:0000313" key="11">
    <source>
        <dbReference type="Proteomes" id="UP001251524"/>
    </source>
</evidence>
<feature type="domain" description="RecX first three-helical" evidence="9">
    <location>
        <begin position="35"/>
        <end position="72"/>
    </location>
</feature>
<proteinExistence type="inferred from homology"/>
<evidence type="ECO:0000256" key="4">
    <source>
        <dbReference type="ARBA" id="ARBA00022490"/>
    </source>
</evidence>
<evidence type="ECO:0000256" key="2">
    <source>
        <dbReference type="ARBA" id="ARBA00009695"/>
    </source>
</evidence>
<name>A0ABU1W948_9GAMM</name>
<evidence type="ECO:0000256" key="5">
    <source>
        <dbReference type="HAMAP-Rule" id="MF_01114"/>
    </source>
</evidence>
<comment type="function">
    <text evidence="5">Modulates RecA activity.</text>
</comment>
<dbReference type="InterPro" id="IPR053926">
    <property type="entry name" value="RecX_HTH_1st"/>
</dbReference>
<accession>A0ABU1W948</accession>
<evidence type="ECO:0000313" key="10">
    <source>
        <dbReference type="EMBL" id="MDR7134159.1"/>
    </source>
</evidence>
<dbReference type="Proteomes" id="UP001251524">
    <property type="component" value="Unassembled WGS sequence"/>
</dbReference>